<dbReference type="InterPro" id="IPR004027">
    <property type="entry name" value="SEC_C_motif"/>
</dbReference>
<dbReference type="OrthoDB" id="21421at2"/>
<name>A0A4Q2JJE4_9MICO</name>
<dbReference type="Pfam" id="PF02810">
    <property type="entry name" value="SEC-C"/>
    <property type="match status" value="1"/>
</dbReference>
<proteinExistence type="predicted"/>
<dbReference type="InterPro" id="IPR048469">
    <property type="entry name" value="YchJ-like_M"/>
</dbReference>
<gene>
    <name evidence="2" type="ORF">ESO86_11260</name>
</gene>
<protein>
    <recommendedName>
        <fullName evidence="1">YchJ-like middle NTF2-like domain-containing protein</fullName>
    </recommendedName>
</protein>
<comment type="caution">
    <text evidence="2">The sequence shown here is derived from an EMBL/GenBank/DDBJ whole genome shotgun (WGS) entry which is preliminary data.</text>
</comment>
<dbReference type="EMBL" id="SDPL01000224">
    <property type="protein sequence ID" value="RXZ46180.1"/>
    <property type="molecule type" value="Genomic_DNA"/>
</dbReference>
<dbReference type="RefSeq" id="WP_129235049.1">
    <property type="nucleotide sequence ID" value="NZ_SDPL01000224.1"/>
</dbReference>
<accession>A0A4Q2JJE4</accession>
<organism evidence="2 3">
    <name type="scientific">Agromyces binzhouensis</name>
    <dbReference type="NCBI Taxonomy" id="1817495"/>
    <lineage>
        <taxon>Bacteria</taxon>
        <taxon>Bacillati</taxon>
        <taxon>Actinomycetota</taxon>
        <taxon>Actinomycetes</taxon>
        <taxon>Micrococcales</taxon>
        <taxon>Microbacteriaceae</taxon>
        <taxon>Agromyces</taxon>
    </lineage>
</organism>
<dbReference type="InterPro" id="IPR032710">
    <property type="entry name" value="NTF2-like_dom_sf"/>
</dbReference>
<evidence type="ECO:0000259" key="1">
    <source>
        <dbReference type="Pfam" id="PF17775"/>
    </source>
</evidence>
<sequence length="134" mass="14997">MEPDRTFATPTDHARCPCGSGGAYGECCGPLLAGRAAPTAVQLMRSRYTAFVVGDAAYLLATWHPSTRPERLDLDPELRWRSLEVVRTERGGPLDREGVVEFAARYAHGAERGVQRESSRFVRDDRWRYLDAVD</sequence>
<dbReference type="Pfam" id="PF17775">
    <property type="entry name" value="YchJ_M-like"/>
    <property type="match status" value="1"/>
</dbReference>
<dbReference type="AlphaFoldDB" id="A0A4Q2JJE4"/>
<dbReference type="Gene3D" id="3.10.450.50">
    <property type="match status" value="1"/>
</dbReference>
<evidence type="ECO:0000313" key="2">
    <source>
        <dbReference type="EMBL" id="RXZ46180.1"/>
    </source>
</evidence>
<keyword evidence="3" id="KW-1185">Reference proteome</keyword>
<reference evidence="2 3" key="1">
    <citation type="submission" date="2019-01" db="EMBL/GenBank/DDBJ databases">
        <authorList>
            <person name="Li J."/>
        </authorList>
    </citation>
    <scope>NUCLEOTIDE SEQUENCE [LARGE SCALE GENOMIC DNA]</scope>
    <source>
        <strain evidence="2 3">CGMCC 4.7180</strain>
    </source>
</reference>
<evidence type="ECO:0000313" key="3">
    <source>
        <dbReference type="Proteomes" id="UP000292881"/>
    </source>
</evidence>
<feature type="domain" description="YchJ-like middle NTF2-like" evidence="1">
    <location>
        <begin position="39"/>
        <end position="132"/>
    </location>
</feature>
<dbReference type="SUPFAM" id="SSF54427">
    <property type="entry name" value="NTF2-like"/>
    <property type="match status" value="1"/>
</dbReference>
<dbReference type="Proteomes" id="UP000292881">
    <property type="component" value="Unassembled WGS sequence"/>
</dbReference>